<dbReference type="EMBL" id="AXCZ01000300">
    <property type="protein sequence ID" value="KGM08529.1"/>
    <property type="molecule type" value="Genomic_DNA"/>
</dbReference>
<dbReference type="Proteomes" id="UP000054314">
    <property type="component" value="Unassembled WGS sequence"/>
</dbReference>
<dbReference type="InterPro" id="IPR000209">
    <property type="entry name" value="Peptidase_S8/S53_dom"/>
</dbReference>
<evidence type="ECO:0000256" key="6">
    <source>
        <dbReference type="SAM" id="Phobius"/>
    </source>
</evidence>
<feature type="domain" description="Peptidase S8/S53" evidence="7">
    <location>
        <begin position="11"/>
        <end position="88"/>
    </location>
</feature>
<dbReference type="AlphaFoldDB" id="A0A0A0BN83"/>
<reference evidence="8 9" key="1">
    <citation type="submission" date="2013-08" db="EMBL/GenBank/DDBJ databases">
        <title>Genome sequencing of Cellulomonas bogoriensis 69B4.</title>
        <authorList>
            <person name="Chen F."/>
            <person name="Li Y."/>
            <person name="Wang G."/>
        </authorList>
    </citation>
    <scope>NUCLEOTIDE SEQUENCE [LARGE SCALE GENOMIC DNA]</scope>
    <source>
        <strain evidence="8 9">69B4</strain>
    </source>
</reference>
<dbReference type="GO" id="GO:0006508">
    <property type="term" value="P:proteolysis"/>
    <property type="evidence" value="ECO:0007669"/>
    <property type="project" value="UniProtKB-KW"/>
</dbReference>
<keyword evidence="6" id="KW-0472">Membrane</keyword>
<keyword evidence="2" id="KW-0378">Hydrolase</keyword>
<keyword evidence="6" id="KW-1133">Transmembrane helix</keyword>
<comment type="similarity">
    <text evidence="4">Belongs to the peptidase S8 family.</text>
</comment>
<keyword evidence="9" id="KW-1185">Reference proteome</keyword>
<protein>
    <recommendedName>
        <fullName evidence="7">Peptidase S8/S53 domain-containing protein</fullName>
    </recommendedName>
</protein>
<comment type="caution">
    <text evidence="8">The sequence shown here is derived from an EMBL/GenBank/DDBJ whole genome shotgun (WGS) entry which is preliminary data.</text>
</comment>
<sequence>MPGLSISHPLVTVAAPGAQMRIHNGYDNWDTYRLQNGTSLAAPWVAGALALVWSEHPEATGNQIIQTLLRHTFQNNGDMDRHGDSLGYGTVSILNMLSADPTTYPDTNPLLRDGPRVYPSIAEITGEAPPEDGPTTPAPDAGAGEVPSGEGGGLPGVVVLGAVAAGGVVLLAVVVVVVVVVARRHREGQS</sequence>
<gene>
    <name evidence="8" type="ORF">N869_10800</name>
</gene>
<dbReference type="Pfam" id="PF00082">
    <property type="entry name" value="Peptidase_S8"/>
    <property type="match status" value="1"/>
</dbReference>
<proteinExistence type="inferred from homology"/>
<keyword evidence="1" id="KW-0645">Protease</keyword>
<dbReference type="InterPro" id="IPR036852">
    <property type="entry name" value="Peptidase_S8/S53_dom_sf"/>
</dbReference>
<evidence type="ECO:0000256" key="3">
    <source>
        <dbReference type="ARBA" id="ARBA00022825"/>
    </source>
</evidence>
<dbReference type="Gene3D" id="3.40.50.200">
    <property type="entry name" value="Peptidase S8/S53 domain"/>
    <property type="match status" value="1"/>
</dbReference>
<dbReference type="InterPro" id="IPR023828">
    <property type="entry name" value="Peptidase_S8_Ser-AS"/>
</dbReference>
<evidence type="ECO:0000313" key="8">
    <source>
        <dbReference type="EMBL" id="KGM08529.1"/>
    </source>
</evidence>
<evidence type="ECO:0000256" key="1">
    <source>
        <dbReference type="ARBA" id="ARBA00022670"/>
    </source>
</evidence>
<keyword evidence="3" id="KW-0720">Serine protease</keyword>
<evidence type="ECO:0000313" key="9">
    <source>
        <dbReference type="Proteomes" id="UP000054314"/>
    </source>
</evidence>
<keyword evidence="6" id="KW-0812">Transmembrane</keyword>
<name>A0A0A0BN83_9CELL</name>
<dbReference type="SUPFAM" id="SSF52743">
    <property type="entry name" value="Subtilisin-like"/>
    <property type="match status" value="1"/>
</dbReference>
<organism evidence="8 9">
    <name type="scientific">Cellulomonas bogoriensis 69B4 = DSM 16987</name>
    <dbReference type="NCBI Taxonomy" id="1386082"/>
    <lineage>
        <taxon>Bacteria</taxon>
        <taxon>Bacillati</taxon>
        <taxon>Actinomycetota</taxon>
        <taxon>Actinomycetes</taxon>
        <taxon>Micrococcales</taxon>
        <taxon>Cellulomonadaceae</taxon>
        <taxon>Cellulomonas</taxon>
    </lineage>
</organism>
<comment type="caution">
    <text evidence="4">Lacks conserved residue(s) required for the propagation of feature annotation.</text>
</comment>
<evidence type="ECO:0000256" key="5">
    <source>
        <dbReference type="SAM" id="MobiDB-lite"/>
    </source>
</evidence>
<dbReference type="PROSITE" id="PS00138">
    <property type="entry name" value="SUBTILASE_SER"/>
    <property type="match status" value="1"/>
</dbReference>
<dbReference type="GO" id="GO:0004252">
    <property type="term" value="F:serine-type endopeptidase activity"/>
    <property type="evidence" value="ECO:0007669"/>
    <property type="project" value="InterPro"/>
</dbReference>
<dbReference type="PROSITE" id="PS51892">
    <property type="entry name" value="SUBTILASE"/>
    <property type="match status" value="1"/>
</dbReference>
<evidence type="ECO:0000259" key="7">
    <source>
        <dbReference type="Pfam" id="PF00082"/>
    </source>
</evidence>
<evidence type="ECO:0000256" key="2">
    <source>
        <dbReference type="ARBA" id="ARBA00022801"/>
    </source>
</evidence>
<evidence type="ECO:0000256" key="4">
    <source>
        <dbReference type="PROSITE-ProRule" id="PRU01240"/>
    </source>
</evidence>
<accession>A0A0A0BN83</accession>
<feature type="region of interest" description="Disordered" evidence="5">
    <location>
        <begin position="124"/>
        <end position="149"/>
    </location>
</feature>
<feature type="transmembrane region" description="Helical" evidence="6">
    <location>
        <begin position="157"/>
        <end position="182"/>
    </location>
</feature>